<organism evidence="1 2">
    <name type="scientific">Ktedonosporobacter rubrisoli</name>
    <dbReference type="NCBI Taxonomy" id="2509675"/>
    <lineage>
        <taxon>Bacteria</taxon>
        <taxon>Bacillati</taxon>
        <taxon>Chloroflexota</taxon>
        <taxon>Ktedonobacteria</taxon>
        <taxon>Ktedonobacterales</taxon>
        <taxon>Ktedonosporobacteraceae</taxon>
        <taxon>Ktedonosporobacter</taxon>
    </lineage>
</organism>
<gene>
    <name evidence="1" type="ORF">EPA93_23740</name>
</gene>
<protein>
    <recommendedName>
        <fullName evidence="3">Transposase DDE domain-containing protein</fullName>
    </recommendedName>
</protein>
<evidence type="ECO:0000313" key="2">
    <source>
        <dbReference type="Proteomes" id="UP000290365"/>
    </source>
</evidence>
<dbReference type="RefSeq" id="WP_129889886.1">
    <property type="nucleotide sequence ID" value="NZ_CP035758.1"/>
</dbReference>
<accession>A0A4P6JU35</accession>
<proteinExistence type="predicted"/>
<evidence type="ECO:0008006" key="3">
    <source>
        <dbReference type="Google" id="ProtNLM"/>
    </source>
</evidence>
<reference evidence="1 2" key="1">
    <citation type="submission" date="2019-01" db="EMBL/GenBank/DDBJ databases">
        <title>Ktedonosporobacter rubrisoli SCAWS-G2.</title>
        <authorList>
            <person name="Huang Y."/>
            <person name="Yan B."/>
        </authorList>
    </citation>
    <scope>NUCLEOTIDE SEQUENCE [LARGE SCALE GENOMIC DNA]</scope>
    <source>
        <strain evidence="1 2">SCAWS-G2</strain>
    </source>
</reference>
<sequence>MEQQGACLKELHIDRACLSSQWPGRRARYRGIRKDLFDLRRCGVAHTLHVLARSQPLQADLQIPA</sequence>
<name>A0A4P6JU35_KTERU</name>
<dbReference type="EMBL" id="CP035758">
    <property type="protein sequence ID" value="QBD78833.1"/>
    <property type="molecule type" value="Genomic_DNA"/>
</dbReference>
<dbReference type="KEGG" id="kbs:EPA93_23740"/>
<evidence type="ECO:0000313" key="1">
    <source>
        <dbReference type="EMBL" id="QBD78833.1"/>
    </source>
</evidence>
<dbReference type="AlphaFoldDB" id="A0A4P6JU35"/>
<keyword evidence="2" id="KW-1185">Reference proteome</keyword>
<dbReference type="Proteomes" id="UP000290365">
    <property type="component" value="Chromosome"/>
</dbReference>